<evidence type="ECO:0000313" key="1">
    <source>
        <dbReference type="EMBL" id="EGC68023.1"/>
    </source>
</evidence>
<name>F0ENZ8_ENTCA</name>
<sequence>MIALSIFENKRKSEQKNSGLQIEKLETLRAINLKVFLQT</sequence>
<dbReference type="AlphaFoldDB" id="F0ENZ8"/>
<organism evidence="1 2">
    <name type="scientific">Enterococcus casseliflavus ATCC 12755</name>
    <dbReference type="NCBI Taxonomy" id="888066"/>
    <lineage>
        <taxon>Bacteria</taxon>
        <taxon>Bacillati</taxon>
        <taxon>Bacillota</taxon>
        <taxon>Bacilli</taxon>
        <taxon>Lactobacillales</taxon>
        <taxon>Enterococcaceae</taxon>
        <taxon>Enterococcus</taxon>
    </lineage>
</organism>
<protein>
    <submittedName>
        <fullName evidence="1">Uncharacterized protein</fullName>
    </submittedName>
</protein>
<evidence type="ECO:0000313" key="2">
    <source>
        <dbReference type="Proteomes" id="UP000004835"/>
    </source>
</evidence>
<reference evidence="1 2" key="1">
    <citation type="submission" date="2011-01" db="EMBL/GenBank/DDBJ databases">
        <authorList>
            <person name="Muzny D."/>
            <person name="Qin X."/>
            <person name="Deng J."/>
            <person name="Jiang H."/>
            <person name="Liu Y."/>
            <person name="Qu J."/>
            <person name="Song X.-Z."/>
            <person name="Zhang L."/>
            <person name="Thornton R."/>
            <person name="Coyle M."/>
            <person name="Francisco L."/>
            <person name="Jackson L."/>
            <person name="Javaid M."/>
            <person name="Korchina V."/>
            <person name="Kovar C."/>
            <person name="Mata R."/>
            <person name="Mathew T."/>
            <person name="Ngo R."/>
            <person name="Nguyen L."/>
            <person name="Nguyen N."/>
            <person name="Okwuonu G."/>
            <person name="Ongeri F."/>
            <person name="Pham C."/>
            <person name="Simmons D."/>
            <person name="Wilczek-Boney K."/>
            <person name="Hale W."/>
            <person name="Jakkamsetti A."/>
            <person name="Pham P."/>
            <person name="Ruth R."/>
            <person name="San Lucas F."/>
            <person name="Warren J."/>
            <person name="Zhang J."/>
            <person name="Zhao Z."/>
            <person name="Zhou C."/>
            <person name="Zhu D."/>
            <person name="Lee S."/>
            <person name="Bess C."/>
            <person name="Blankenburg K."/>
            <person name="Forbes L."/>
            <person name="Fu Q."/>
            <person name="Gubbala S."/>
            <person name="Hirani K."/>
            <person name="Jayaseelan J.C."/>
            <person name="Lara F."/>
            <person name="Munidasa M."/>
            <person name="Palculict T."/>
            <person name="Patil S."/>
            <person name="Pu L.-L."/>
            <person name="Saada N."/>
            <person name="Tang L."/>
            <person name="Weissenberger G."/>
            <person name="Zhu Y."/>
            <person name="Hemphill L."/>
            <person name="Shang Y."/>
            <person name="Youmans B."/>
            <person name="Ayvaz T."/>
            <person name="Ross M."/>
            <person name="Santibanez J."/>
            <person name="Aqrawi P."/>
            <person name="Gross S."/>
            <person name="Joshi V."/>
            <person name="Fowler G."/>
            <person name="Nazareth L."/>
            <person name="Reid J."/>
            <person name="Worley K."/>
            <person name="Petrosino J."/>
            <person name="Highlander S."/>
            <person name="Gibbs R."/>
        </authorList>
    </citation>
    <scope>NUCLEOTIDE SEQUENCE [LARGE SCALE GENOMIC DNA]</scope>
    <source>
        <strain evidence="1 2">ATCC 12755</strain>
    </source>
</reference>
<dbReference type="EMBL" id="AEWT01000031">
    <property type="protein sequence ID" value="EGC68023.1"/>
    <property type="molecule type" value="Genomic_DNA"/>
</dbReference>
<dbReference type="HOGENOM" id="CLU_3309017_0_0_9"/>
<proteinExistence type="predicted"/>
<comment type="caution">
    <text evidence="1">The sequence shown here is derived from an EMBL/GenBank/DDBJ whole genome shotgun (WGS) entry which is preliminary data.</text>
</comment>
<gene>
    <name evidence="1" type="ORF">HMPREF9087_3140</name>
</gene>
<accession>F0ENZ8</accession>
<dbReference type="Proteomes" id="UP000004835">
    <property type="component" value="Unassembled WGS sequence"/>
</dbReference>